<evidence type="ECO:0000259" key="1">
    <source>
        <dbReference type="Pfam" id="PF05193"/>
    </source>
</evidence>
<evidence type="ECO:0000313" key="3">
    <source>
        <dbReference type="Proteomes" id="UP000276301"/>
    </source>
</evidence>
<dbReference type="InterPro" id="IPR007863">
    <property type="entry name" value="Peptidase_M16_C"/>
</dbReference>
<dbReference type="SUPFAM" id="SSF63411">
    <property type="entry name" value="LuxS/MPP-like metallohydrolase"/>
    <property type="match status" value="2"/>
</dbReference>
<sequence>MNDRFQRESIGDGVWFSSVTDPKFKHNRISANLLVGLESETASVNAALPFILRRGCRSCPDFTMLNQKLCELYGASLSCDVSKFGGYQVLELSIYGIDDRFTLDNAPLARECAALLCDVLLDPKLSDGAFDEQDTALERQQLVDTIEGQINDKRLYALTRCKSLMCAGEPIAVDKYGSIPDAKAITARSAAEAYRRVVETAQVELFFVGSGDPAEAKETFRKAFSGIRRSPAALEKVQTALRADRVREQTDEMDVAQSKLVMGFRTGEIKDRRAFGGMRMMVALFGGTPTSRLFTYVREKLSLCYYCAARFDRLTGLMFVDSGVEKQNGRKAYDEILRQLDCVRRGEFTDEELTATRLLMQTSLEAVGDSLSATEEWYLTQIVGGAQYSAKDESALLDEVTREDVIAAAGQVTLDTVYFLTGKEAE</sequence>
<name>A0A498CSW0_9FIRM</name>
<dbReference type="NCBIfam" id="NF047422">
    <property type="entry name" value="YfmF_fam"/>
    <property type="match status" value="1"/>
</dbReference>
<evidence type="ECO:0000313" key="2">
    <source>
        <dbReference type="EMBL" id="RLL14680.1"/>
    </source>
</evidence>
<dbReference type="Proteomes" id="UP000276301">
    <property type="component" value="Unassembled WGS sequence"/>
</dbReference>
<gene>
    <name evidence="2" type="ORF">D4A47_01490</name>
</gene>
<dbReference type="AlphaFoldDB" id="A0A498CSW0"/>
<organism evidence="2 3">
    <name type="scientific">Anaerotruncus massiliensis</name>
    <name type="common">ex Liu et al. 2021</name>
    <dbReference type="NCBI Taxonomy" id="2321404"/>
    <lineage>
        <taxon>Bacteria</taxon>
        <taxon>Bacillati</taxon>
        <taxon>Bacillota</taxon>
        <taxon>Clostridia</taxon>
        <taxon>Eubacteriales</taxon>
        <taxon>Oscillospiraceae</taxon>
        <taxon>Anaerotruncus</taxon>
    </lineage>
</organism>
<reference evidence="2 3" key="1">
    <citation type="submission" date="2018-10" db="EMBL/GenBank/DDBJ databases">
        <title>Anaerotruncus faecis sp. nov., isolated from human feces.</title>
        <authorList>
            <person name="Wang Y.-J."/>
        </authorList>
    </citation>
    <scope>NUCLEOTIDE SEQUENCE [LARGE SCALE GENOMIC DNA]</scope>
    <source>
        <strain evidence="2 3">22A2-44</strain>
    </source>
</reference>
<dbReference type="Pfam" id="PF05193">
    <property type="entry name" value="Peptidase_M16_C"/>
    <property type="match status" value="1"/>
</dbReference>
<feature type="domain" description="Peptidase M16 C-terminal" evidence="1">
    <location>
        <begin position="185"/>
        <end position="357"/>
    </location>
</feature>
<proteinExistence type="predicted"/>
<accession>A0A498CSW0</accession>
<dbReference type="InterPro" id="IPR011249">
    <property type="entry name" value="Metalloenz_LuxS/M16"/>
</dbReference>
<dbReference type="Gene3D" id="3.30.830.10">
    <property type="entry name" value="Metalloenzyme, LuxS/M16 peptidase-like"/>
    <property type="match status" value="2"/>
</dbReference>
<dbReference type="GO" id="GO:0046872">
    <property type="term" value="F:metal ion binding"/>
    <property type="evidence" value="ECO:0007669"/>
    <property type="project" value="InterPro"/>
</dbReference>
<dbReference type="EMBL" id="RCHT01000001">
    <property type="protein sequence ID" value="RLL14680.1"/>
    <property type="molecule type" value="Genomic_DNA"/>
</dbReference>
<comment type="caution">
    <text evidence="2">The sequence shown here is derived from an EMBL/GenBank/DDBJ whole genome shotgun (WGS) entry which is preliminary data.</text>
</comment>
<dbReference type="RefSeq" id="WP_101550984.1">
    <property type="nucleotide sequence ID" value="NZ_DBFBJK010000412.1"/>
</dbReference>
<keyword evidence="3" id="KW-1185">Reference proteome</keyword>
<protein>
    <submittedName>
        <fullName evidence="2">Insulinase family protein</fullName>
    </submittedName>
</protein>